<dbReference type="Pfam" id="PF05686">
    <property type="entry name" value="Glyco_transf_90"/>
    <property type="match status" value="1"/>
</dbReference>
<feature type="region of interest" description="Disordered" evidence="1">
    <location>
        <begin position="196"/>
        <end position="226"/>
    </location>
</feature>
<dbReference type="EMBL" id="JAKWFO010000001">
    <property type="protein sequence ID" value="KAI9639229.1"/>
    <property type="molecule type" value="Genomic_DNA"/>
</dbReference>
<comment type="caution">
    <text evidence="4">The sequence shown here is derived from an EMBL/GenBank/DDBJ whole genome shotgun (WGS) entry which is preliminary data.</text>
</comment>
<dbReference type="Proteomes" id="UP001164286">
    <property type="component" value="Unassembled WGS sequence"/>
</dbReference>
<evidence type="ECO:0000256" key="2">
    <source>
        <dbReference type="SAM" id="Phobius"/>
    </source>
</evidence>
<dbReference type="InterPro" id="IPR006598">
    <property type="entry name" value="CAP10"/>
</dbReference>
<keyword evidence="5" id="KW-1185">Reference proteome</keyword>
<proteinExistence type="predicted"/>
<dbReference type="SMART" id="SM00672">
    <property type="entry name" value="CAP10"/>
    <property type="match status" value="1"/>
</dbReference>
<keyword evidence="2" id="KW-1133">Transmembrane helix</keyword>
<evidence type="ECO:0000313" key="4">
    <source>
        <dbReference type="EMBL" id="KAI9639229.1"/>
    </source>
</evidence>
<feature type="transmembrane region" description="Helical" evidence="2">
    <location>
        <begin position="133"/>
        <end position="154"/>
    </location>
</feature>
<evidence type="ECO:0000313" key="5">
    <source>
        <dbReference type="Proteomes" id="UP001164286"/>
    </source>
</evidence>
<feature type="region of interest" description="Disordered" evidence="1">
    <location>
        <begin position="1"/>
        <end position="21"/>
    </location>
</feature>
<organism evidence="4 5">
    <name type="scientific">Dioszegia hungarica</name>
    <dbReference type="NCBI Taxonomy" id="4972"/>
    <lineage>
        <taxon>Eukaryota</taxon>
        <taxon>Fungi</taxon>
        <taxon>Dikarya</taxon>
        <taxon>Basidiomycota</taxon>
        <taxon>Agaricomycotina</taxon>
        <taxon>Tremellomycetes</taxon>
        <taxon>Tremellales</taxon>
        <taxon>Bulleribasidiaceae</taxon>
        <taxon>Dioszegia</taxon>
    </lineage>
</organism>
<feature type="domain" description="Glycosyl transferase CAP10" evidence="3">
    <location>
        <begin position="482"/>
        <end position="739"/>
    </location>
</feature>
<dbReference type="InterPro" id="IPR051091">
    <property type="entry name" value="O-Glucosyltr/Glycosyltrsf_90"/>
</dbReference>
<dbReference type="PANTHER" id="PTHR12203:SF118">
    <property type="entry name" value="BETA-1,2-XYLOSYLTRANSFERASE 1"/>
    <property type="match status" value="1"/>
</dbReference>
<feature type="compositionally biased region" description="Basic and acidic residues" evidence="1">
    <location>
        <begin position="204"/>
        <end position="215"/>
    </location>
</feature>
<keyword evidence="2" id="KW-0472">Membrane</keyword>
<dbReference type="PANTHER" id="PTHR12203">
    <property type="entry name" value="KDEL LYS-ASP-GLU-LEU CONTAINING - RELATED"/>
    <property type="match status" value="1"/>
</dbReference>
<sequence>MSSRPSSVSPPCMTAPLPSTSRCISTSTLRSPLLGHNATATGSGTDAPPRARHCTLSHLDPPVTILINGQDGGGLASPWLGSEKGTSRAYDNVTDDLDLYYNLASDKESRARRRWRNIRASFHSGSAAQRRRVWGVLLLVMGLGLVTISLGGGIGRAGIRMGVGAGWGLVDDVHGLLGGKAVPLGHWDVALGLGGAKGAGTEGKGPEDTSRVGEKGKKKGKAKWDKAKPKIDDGLLHFNPTDLVRSDAPHPITTLIEQAQATWVEKNARQSKTLKEAVGEYKRRYRRAPPKGFEKWWKYVKAHNVPLPDEYDQIANDIHSFHPHRPHVISAKHAAAAKLPDTYVLRNKGGILSVERNFELAKHSGGEQRLQDHMKMVKGVAGDIGDFEAVWSVHDTGRGFMSWSQRSDLQRAREGRHFLDEEENDEQTGWSALCPFSPDFASALYSTPSTADLSLDKSFITSHPLSYSICNHLSLIPIHGSTAGPYRSPKTTGHLPMFSYSRHALQSDILGIPYSHTINQPPTPWSKKTESRLLWRGSLTGAHYDAKVDWRRSQRFRLLDLHKAGPTSILTPTSDGSPDLTETTHALAAAQYLDVGATGKPIQCDAQTCALIAKEYAFVPRMTHQASAAYKYVLDVDGNAWSARFKGLLSTGSVVLKSTIMPEWWSDRAQAWVHYVPVKVDYGDVLDIMAYFTGDLTTSKANGNDTAGRAIAEAGQKWAATHWRDEDTTAYTFRLYLEWARVWSGGDRLSGYVYDEKDEV</sequence>
<name>A0AA38HGN4_9TREE</name>
<dbReference type="AlphaFoldDB" id="A0AA38HGN4"/>
<protein>
    <recommendedName>
        <fullName evidence="3">Glycosyl transferase CAP10 domain-containing protein</fullName>
    </recommendedName>
</protein>
<evidence type="ECO:0000259" key="3">
    <source>
        <dbReference type="SMART" id="SM00672"/>
    </source>
</evidence>
<dbReference type="RefSeq" id="XP_052949006.1">
    <property type="nucleotide sequence ID" value="XM_053090635.1"/>
</dbReference>
<dbReference type="GeneID" id="77729840"/>
<keyword evidence="2" id="KW-0812">Transmembrane</keyword>
<gene>
    <name evidence="4" type="ORF">MKK02DRAFT_39523</name>
</gene>
<evidence type="ECO:0000256" key="1">
    <source>
        <dbReference type="SAM" id="MobiDB-lite"/>
    </source>
</evidence>
<accession>A0AA38HGN4</accession>
<reference evidence="4" key="1">
    <citation type="journal article" date="2022" name="G3 (Bethesda)">
        <title>High quality genome of the basidiomycete yeast Dioszegia hungarica PDD-24b-2 isolated from cloud water.</title>
        <authorList>
            <person name="Jarrige D."/>
            <person name="Haridas S."/>
            <person name="Bleykasten-Grosshans C."/>
            <person name="Joly M."/>
            <person name="Nadalig T."/>
            <person name="Sancelme M."/>
            <person name="Vuilleumier S."/>
            <person name="Grigoriev I.V."/>
            <person name="Amato P."/>
            <person name="Bringel F."/>
        </authorList>
    </citation>
    <scope>NUCLEOTIDE SEQUENCE</scope>
    <source>
        <strain evidence="4">PDD-24b-2</strain>
    </source>
</reference>